<reference evidence="1" key="1">
    <citation type="submission" date="2023-04" db="EMBL/GenBank/DDBJ databases">
        <title>A chromosome-level genome assembly of the parasitoid wasp Eretmocerus hayati.</title>
        <authorList>
            <person name="Zhong Y."/>
            <person name="Liu S."/>
            <person name="Liu Y."/>
        </authorList>
    </citation>
    <scope>NUCLEOTIDE SEQUENCE</scope>
    <source>
        <strain evidence="1">ZJU_SS_LIU_2023</strain>
    </source>
</reference>
<accession>A0ACC2P9S4</accession>
<keyword evidence="2" id="KW-1185">Reference proteome</keyword>
<gene>
    <name evidence="1" type="ORF">QAD02_015630</name>
</gene>
<sequence>MGVLELKQTLVGHKGRVWNVSWHPSGETLASCGEDKTIRIWFNNQSNWVLKSILTEGHSRTIREISWSPCGNYLASASFDATVAIWDQRTGQFECNTTLEGHENEVKSVSWSVSGQLLATCSRDKSVWVWEINDDEYECADVINAHTQDVKKVRWHPQKDILASASYDDTVKIFKEDTSSSSWICVSTLASHTSTVWSLSFNNDGDRIVTCSDDNTLKIWQQYEPDNELNIPTPDNEPVWKCVCTLSGFHSRTIYDVDWCKKTGLIVTACGDDVIRIFREESDSDKHEPTFSLVCSMENAHTQDVNCSQWNPSSPGYLASASDDGIVKIWFYSD</sequence>
<organism evidence="1 2">
    <name type="scientific">Eretmocerus hayati</name>
    <dbReference type="NCBI Taxonomy" id="131215"/>
    <lineage>
        <taxon>Eukaryota</taxon>
        <taxon>Metazoa</taxon>
        <taxon>Ecdysozoa</taxon>
        <taxon>Arthropoda</taxon>
        <taxon>Hexapoda</taxon>
        <taxon>Insecta</taxon>
        <taxon>Pterygota</taxon>
        <taxon>Neoptera</taxon>
        <taxon>Endopterygota</taxon>
        <taxon>Hymenoptera</taxon>
        <taxon>Apocrita</taxon>
        <taxon>Proctotrupomorpha</taxon>
        <taxon>Chalcidoidea</taxon>
        <taxon>Aphelinidae</taxon>
        <taxon>Aphelininae</taxon>
        <taxon>Eretmocerus</taxon>
    </lineage>
</organism>
<protein>
    <submittedName>
        <fullName evidence="1">Uncharacterized protein</fullName>
    </submittedName>
</protein>
<dbReference type="Proteomes" id="UP001239111">
    <property type="component" value="Chromosome 2"/>
</dbReference>
<comment type="caution">
    <text evidence="1">The sequence shown here is derived from an EMBL/GenBank/DDBJ whole genome shotgun (WGS) entry which is preliminary data.</text>
</comment>
<proteinExistence type="predicted"/>
<name>A0ACC2P9S4_9HYME</name>
<evidence type="ECO:0000313" key="1">
    <source>
        <dbReference type="EMBL" id="KAJ8679843.1"/>
    </source>
</evidence>
<evidence type="ECO:0000313" key="2">
    <source>
        <dbReference type="Proteomes" id="UP001239111"/>
    </source>
</evidence>
<dbReference type="EMBL" id="CM056742">
    <property type="protein sequence ID" value="KAJ8679843.1"/>
    <property type="molecule type" value="Genomic_DNA"/>
</dbReference>